<sequence length="74" mass="7653">MTHLLRSKTFYLGVSFVLLLASLPLISAGAMAEAEGAGTSALLWAGTASGALGTLVLPLQRFLTGTDRTGDEDE</sequence>
<protein>
    <submittedName>
        <fullName evidence="3">Uncharacterized protein</fullName>
    </submittedName>
</protein>
<evidence type="ECO:0000256" key="2">
    <source>
        <dbReference type="SAM" id="SignalP"/>
    </source>
</evidence>
<feature type="signal peptide" evidence="2">
    <location>
        <begin position="1"/>
        <end position="32"/>
    </location>
</feature>
<feature type="transmembrane region" description="Helical" evidence="1">
    <location>
        <begin position="42"/>
        <end position="59"/>
    </location>
</feature>
<organism evidence="3 4">
    <name type="scientific">Brevibacterium salitolerans</name>
    <dbReference type="NCBI Taxonomy" id="1403566"/>
    <lineage>
        <taxon>Bacteria</taxon>
        <taxon>Bacillati</taxon>
        <taxon>Actinomycetota</taxon>
        <taxon>Actinomycetes</taxon>
        <taxon>Micrococcales</taxon>
        <taxon>Brevibacteriaceae</taxon>
        <taxon>Brevibacterium</taxon>
    </lineage>
</organism>
<keyword evidence="2" id="KW-0732">Signal</keyword>
<comment type="caution">
    <text evidence="3">The sequence shown here is derived from an EMBL/GenBank/DDBJ whole genome shotgun (WGS) entry which is preliminary data.</text>
</comment>
<evidence type="ECO:0000313" key="4">
    <source>
        <dbReference type="Proteomes" id="UP001500984"/>
    </source>
</evidence>
<gene>
    <name evidence="3" type="ORF">GCM10009823_29560</name>
</gene>
<keyword evidence="1" id="KW-0812">Transmembrane</keyword>
<proteinExistence type="predicted"/>
<dbReference type="EMBL" id="BAAAPZ010000017">
    <property type="protein sequence ID" value="GAA2104706.1"/>
    <property type="molecule type" value="Genomic_DNA"/>
</dbReference>
<keyword evidence="4" id="KW-1185">Reference proteome</keyword>
<dbReference type="RefSeq" id="WP_291796858.1">
    <property type="nucleotide sequence ID" value="NZ_BAAAPZ010000017.1"/>
</dbReference>
<evidence type="ECO:0000313" key="3">
    <source>
        <dbReference type="EMBL" id="GAA2104706.1"/>
    </source>
</evidence>
<name>A0ABN2X3Z3_9MICO</name>
<reference evidence="3 4" key="1">
    <citation type="journal article" date="2019" name="Int. J. Syst. Evol. Microbiol.">
        <title>The Global Catalogue of Microorganisms (GCM) 10K type strain sequencing project: providing services to taxonomists for standard genome sequencing and annotation.</title>
        <authorList>
            <consortium name="The Broad Institute Genomics Platform"/>
            <consortium name="The Broad Institute Genome Sequencing Center for Infectious Disease"/>
            <person name="Wu L."/>
            <person name="Ma J."/>
        </authorList>
    </citation>
    <scope>NUCLEOTIDE SEQUENCE [LARGE SCALE GENOMIC DNA]</scope>
    <source>
        <strain evidence="3 4">JCM 15900</strain>
    </source>
</reference>
<evidence type="ECO:0000256" key="1">
    <source>
        <dbReference type="SAM" id="Phobius"/>
    </source>
</evidence>
<keyword evidence="1" id="KW-0472">Membrane</keyword>
<dbReference type="Proteomes" id="UP001500984">
    <property type="component" value="Unassembled WGS sequence"/>
</dbReference>
<feature type="chain" id="PRO_5045980856" evidence="2">
    <location>
        <begin position="33"/>
        <end position="74"/>
    </location>
</feature>
<keyword evidence="1" id="KW-1133">Transmembrane helix</keyword>
<accession>A0ABN2X3Z3</accession>